<dbReference type="WBParaSite" id="Gr19_v10_g3634.t1">
    <property type="protein sequence ID" value="Gr19_v10_g3634.t1"/>
    <property type="gene ID" value="Gr19_v10_g3634"/>
</dbReference>
<name>A0A914HRR2_GLORO</name>
<evidence type="ECO:0000313" key="1">
    <source>
        <dbReference type="Proteomes" id="UP000887572"/>
    </source>
</evidence>
<organism evidence="1 2">
    <name type="scientific">Globodera rostochiensis</name>
    <name type="common">Golden nematode worm</name>
    <name type="synonym">Heterodera rostochiensis</name>
    <dbReference type="NCBI Taxonomy" id="31243"/>
    <lineage>
        <taxon>Eukaryota</taxon>
        <taxon>Metazoa</taxon>
        <taxon>Ecdysozoa</taxon>
        <taxon>Nematoda</taxon>
        <taxon>Chromadorea</taxon>
        <taxon>Rhabditida</taxon>
        <taxon>Tylenchina</taxon>
        <taxon>Tylenchomorpha</taxon>
        <taxon>Tylenchoidea</taxon>
        <taxon>Heteroderidae</taxon>
        <taxon>Heteroderinae</taxon>
        <taxon>Globodera</taxon>
    </lineage>
</organism>
<accession>A0A914HRR2</accession>
<reference evidence="2" key="1">
    <citation type="submission" date="2022-11" db="UniProtKB">
        <authorList>
            <consortium name="WormBaseParasite"/>
        </authorList>
    </citation>
    <scope>IDENTIFICATION</scope>
</reference>
<proteinExistence type="predicted"/>
<sequence length="182" mass="21136">MKDDGEDILHKMDSKTAPLSFTRLLTDGVWATNGNEFVLQPNDFADIQSKKVGLEGHENNGHKMEEAFMPAKRKAPLKNEQIIEIMKKYNEIQMENPRLRDSQIAPMLGITQNMLSYYKNRAPTGVEKKERRPYTSEEKGELMKQYMELKQAKLNDREISDKLKVSRNTLSRWKTNFGLNKD</sequence>
<keyword evidence="1" id="KW-1185">Reference proteome</keyword>
<dbReference type="Proteomes" id="UP000887572">
    <property type="component" value="Unplaced"/>
</dbReference>
<dbReference type="AlphaFoldDB" id="A0A914HRR2"/>
<evidence type="ECO:0000313" key="2">
    <source>
        <dbReference type="WBParaSite" id="Gr19_v10_g3634.t1"/>
    </source>
</evidence>
<protein>
    <submittedName>
        <fullName evidence="2">Homeodomain-like domain-containing protein</fullName>
    </submittedName>
</protein>